<dbReference type="GO" id="GO:0008417">
    <property type="term" value="F:fucosyltransferase activity"/>
    <property type="evidence" value="ECO:0007669"/>
    <property type="project" value="InterPro"/>
</dbReference>
<dbReference type="GO" id="GO:0009246">
    <property type="term" value="P:enterobacterial common antigen biosynthetic process"/>
    <property type="evidence" value="ECO:0007669"/>
    <property type="project" value="InterPro"/>
</dbReference>
<dbReference type="Pfam" id="PF07429">
    <property type="entry name" value="Glyco_transf_56"/>
    <property type="match status" value="1"/>
</dbReference>
<name>A0A934PY86_9BURK</name>
<keyword evidence="5" id="KW-0472">Membrane</keyword>
<dbReference type="InterPro" id="IPR009993">
    <property type="entry name" value="WecF"/>
</dbReference>
<evidence type="ECO:0000256" key="5">
    <source>
        <dbReference type="ARBA" id="ARBA00023136"/>
    </source>
</evidence>
<reference evidence="6" key="1">
    <citation type="submission" date="2020-12" db="EMBL/GenBank/DDBJ databases">
        <title>Ramlibacter sp. nov., isolated from a freshwater alga, Cryptomonas.</title>
        <authorList>
            <person name="Kim H.M."/>
            <person name="Jeon C.O."/>
        </authorList>
    </citation>
    <scope>NUCLEOTIDE SEQUENCE</scope>
    <source>
        <strain evidence="6">CrO1</strain>
    </source>
</reference>
<evidence type="ECO:0000256" key="3">
    <source>
        <dbReference type="ARBA" id="ARBA00022676"/>
    </source>
</evidence>
<dbReference type="EC" id="2.4.1.325" evidence="6"/>
<keyword evidence="3 6" id="KW-0328">Glycosyltransferase</keyword>
<evidence type="ECO:0000256" key="2">
    <source>
        <dbReference type="ARBA" id="ARBA00022519"/>
    </source>
</evidence>
<comment type="caution">
    <text evidence="6">The sequence shown here is derived from an EMBL/GenBank/DDBJ whole genome shotgun (WGS) entry which is preliminary data.</text>
</comment>
<accession>A0A934PY86</accession>
<keyword evidence="2" id="KW-0997">Cell inner membrane</keyword>
<dbReference type="EMBL" id="JAEDAO010000001">
    <property type="protein sequence ID" value="MBK0391276.1"/>
    <property type="molecule type" value="Genomic_DNA"/>
</dbReference>
<evidence type="ECO:0000256" key="4">
    <source>
        <dbReference type="ARBA" id="ARBA00022679"/>
    </source>
</evidence>
<evidence type="ECO:0000256" key="1">
    <source>
        <dbReference type="ARBA" id="ARBA00022475"/>
    </source>
</evidence>
<keyword evidence="4 6" id="KW-0808">Transferase</keyword>
<dbReference type="RefSeq" id="WP_200786102.1">
    <property type="nucleotide sequence ID" value="NZ_JAEDAO010000001.1"/>
</dbReference>
<keyword evidence="1" id="KW-1003">Cell membrane</keyword>
<gene>
    <name evidence="6" type="ORF">I8E28_01615</name>
</gene>
<organism evidence="6 7">
    <name type="scientific">Ramlibacter algicola</name>
    <dbReference type="NCBI Taxonomy" id="2795217"/>
    <lineage>
        <taxon>Bacteria</taxon>
        <taxon>Pseudomonadati</taxon>
        <taxon>Pseudomonadota</taxon>
        <taxon>Betaproteobacteria</taxon>
        <taxon>Burkholderiales</taxon>
        <taxon>Comamonadaceae</taxon>
        <taxon>Ramlibacter</taxon>
    </lineage>
</organism>
<proteinExistence type="predicted"/>
<evidence type="ECO:0000313" key="6">
    <source>
        <dbReference type="EMBL" id="MBK0391276.1"/>
    </source>
</evidence>
<keyword evidence="7" id="KW-1185">Reference proteome</keyword>
<protein>
    <submittedName>
        <fullName evidence="6">TDP-N-acetylfucosamine:lipid II N-acetylfucosaminyltransferase</fullName>
        <ecNumber evidence="6">2.4.1.325</ecNumber>
    </submittedName>
</protein>
<sequence length="420" mass="45967">MSLASLRPATGRFLHLVHDDKYIDAARAVFEEAAPGAHDFLVIGSPGSAFRHLRSFTPACCELEMLLHAPVLRQLPDYSAVLVHALDDAARLVVHAAPDSTCFLWMAWGSDYYHLLRAERELLLPRTGALVGELRDDPDRPARRRAVVGGHLVGLARAATQPRQAIQRYRRRRTLRSIGAGRPGEIGLLNRFRGFAVTHEDFDGIRQGHPAFDVPLLDWNCYWAESFDPDRCPDGPTGGDVLLGNSATPTNNHLEALELLADILPAGRRVVCPLSYGDARYGDAIESAGHRLLGDRFLPLREYMEPHAYAEVLGACSVVVMNHRRQQAAGNIVFALCSGAHVFLRAENSLVASLRRLGVDVHDMEGLADFLRRGGGTPVAGADLAAVRSRIGSRFGRPSILATTRAMLARLAQAHEREAA</sequence>
<evidence type="ECO:0000313" key="7">
    <source>
        <dbReference type="Proteomes" id="UP000617041"/>
    </source>
</evidence>
<dbReference type="Proteomes" id="UP000617041">
    <property type="component" value="Unassembled WGS sequence"/>
</dbReference>
<dbReference type="AlphaFoldDB" id="A0A934PY86"/>
<dbReference type="GO" id="GO:0102031">
    <property type="term" value="F:4-acetamido-4,6-dideoxy-D-galactose transferase activity"/>
    <property type="evidence" value="ECO:0007669"/>
    <property type="project" value="UniProtKB-EC"/>
</dbReference>